<accession>A0A6V6Y6J9</accession>
<evidence type="ECO:0000313" key="2">
    <source>
        <dbReference type="EMBL" id="CAC9935080.1"/>
    </source>
</evidence>
<feature type="transmembrane region" description="Helical" evidence="1">
    <location>
        <begin position="52"/>
        <end position="75"/>
    </location>
</feature>
<reference evidence="2 3" key="1">
    <citation type="submission" date="2020-06" db="EMBL/GenBank/DDBJ databases">
        <authorList>
            <person name="Criscuolo A."/>
        </authorList>
    </citation>
    <scope>NUCLEOTIDE SEQUENCE [LARGE SCALE GENOMIC DNA]</scope>
    <source>
        <strain evidence="2">1804121828</strain>
    </source>
</reference>
<dbReference type="RefSeq" id="WP_180500640.1">
    <property type="nucleotide sequence ID" value="NZ_CAIJCS010000025.1"/>
</dbReference>
<comment type="caution">
    <text evidence="2">The sequence shown here is derived from an EMBL/GenBank/DDBJ whole genome shotgun (WGS) entry which is preliminary data.</text>
</comment>
<feature type="transmembrane region" description="Helical" evidence="1">
    <location>
        <begin position="96"/>
        <end position="114"/>
    </location>
</feature>
<keyword evidence="3" id="KW-1185">Reference proteome</keyword>
<evidence type="ECO:0008006" key="4">
    <source>
        <dbReference type="Google" id="ProtNLM"/>
    </source>
</evidence>
<name>A0A6V6Y6J9_9FIRM</name>
<organism evidence="2 3">
    <name type="scientific">Aedoeadaptatus nemausensis</name>
    <dbReference type="NCBI Taxonomy" id="2582829"/>
    <lineage>
        <taxon>Bacteria</taxon>
        <taxon>Bacillati</taxon>
        <taxon>Bacillota</taxon>
        <taxon>Tissierellia</taxon>
        <taxon>Tissierellales</taxon>
        <taxon>Peptoniphilaceae</taxon>
        <taxon>Aedoeadaptatus</taxon>
    </lineage>
</organism>
<dbReference type="Proteomes" id="UP000586454">
    <property type="component" value="Unassembled WGS sequence"/>
</dbReference>
<keyword evidence="1" id="KW-1133">Transmembrane helix</keyword>
<keyword evidence="1" id="KW-0472">Membrane</keyword>
<evidence type="ECO:0000313" key="3">
    <source>
        <dbReference type="Proteomes" id="UP000586454"/>
    </source>
</evidence>
<proteinExistence type="predicted"/>
<gene>
    <name evidence="2" type="ORF">PEPNEM18_01434</name>
</gene>
<keyword evidence="1" id="KW-0812">Transmembrane</keyword>
<dbReference type="EMBL" id="CAIJCS010000025">
    <property type="protein sequence ID" value="CAC9935080.1"/>
    <property type="molecule type" value="Genomic_DNA"/>
</dbReference>
<feature type="transmembrane region" description="Helical" evidence="1">
    <location>
        <begin position="7"/>
        <end position="32"/>
    </location>
</feature>
<sequence length="160" mass="17623">MKQFKLYFIGFALALALLGVAAFFAIVGILPIKGWITNDPSFAPYLYMVPVSLTLFALTGLSLMAAILSGMYTTYLYGKGKVFELAMEKGLNRTGLAFLSACLFSLLFAIYLAVNFRSFSLFAALLLFVGLFLLAAFLFFLLADVVDKGRLLQDEHDLTI</sequence>
<protein>
    <recommendedName>
        <fullName evidence="4">DUF2975 domain-containing protein</fullName>
    </recommendedName>
</protein>
<dbReference type="AlphaFoldDB" id="A0A6V6Y6J9"/>
<feature type="transmembrane region" description="Helical" evidence="1">
    <location>
        <begin position="120"/>
        <end position="143"/>
    </location>
</feature>
<evidence type="ECO:0000256" key="1">
    <source>
        <dbReference type="SAM" id="Phobius"/>
    </source>
</evidence>